<dbReference type="GO" id="GO:0004357">
    <property type="term" value="F:glutamate-cysteine ligase activity"/>
    <property type="evidence" value="ECO:0007669"/>
    <property type="project" value="UniProtKB-EC"/>
</dbReference>
<dbReference type="AlphaFoldDB" id="A0A1M4X589"/>
<organism evidence="5 6">
    <name type="scientific">Loktanella atrilutea</name>
    <dbReference type="NCBI Taxonomy" id="366533"/>
    <lineage>
        <taxon>Bacteria</taxon>
        <taxon>Pseudomonadati</taxon>
        <taxon>Pseudomonadota</taxon>
        <taxon>Alphaproteobacteria</taxon>
        <taxon>Rhodobacterales</taxon>
        <taxon>Roseobacteraceae</taxon>
        <taxon>Loktanella</taxon>
    </lineage>
</organism>
<evidence type="ECO:0000313" key="6">
    <source>
        <dbReference type="Proteomes" id="UP000183987"/>
    </source>
</evidence>
<proteinExistence type="inferred from homology"/>
<gene>
    <name evidence="5" type="ORF">SAMN05444339_102349</name>
</gene>
<evidence type="ECO:0000256" key="2">
    <source>
        <dbReference type="ARBA" id="ARBA00022741"/>
    </source>
</evidence>
<keyword evidence="1 4" id="KW-0436">Ligase</keyword>
<dbReference type="NCBIfam" id="TIGR02050">
    <property type="entry name" value="gshA_cyan_rel"/>
    <property type="match status" value="1"/>
</dbReference>
<comment type="function">
    <text evidence="4">ATP-dependent carboxylate-amine ligase which exhibits weak glutamate--cysteine ligase activity.</text>
</comment>
<comment type="similarity">
    <text evidence="4">Belongs to the glutamate--cysteine ligase type 2 family. YbdK subfamily.</text>
</comment>
<dbReference type="Pfam" id="PF04107">
    <property type="entry name" value="GCS2"/>
    <property type="match status" value="1"/>
</dbReference>
<dbReference type="RefSeq" id="WP_072856477.1">
    <property type="nucleotide sequence ID" value="NZ_FQUE01000002.1"/>
</dbReference>
<dbReference type="NCBIfam" id="NF010039">
    <property type="entry name" value="PRK13515.1"/>
    <property type="match status" value="1"/>
</dbReference>
<reference evidence="6" key="1">
    <citation type="submission" date="2016-11" db="EMBL/GenBank/DDBJ databases">
        <authorList>
            <person name="Varghese N."/>
            <person name="Submissions S."/>
        </authorList>
    </citation>
    <scope>NUCLEOTIDE SEQUENCE [LARGE SCALE GENOMIC DNA]</scope>
    <source>
        <strain evidence="6">DSM 29326</strain>
    </source>
</reference>
<dbReference type="EMBL" id="FQUE01000002">
    <property type="protein sequence ID" value="SHE88678.1"/>
    <property type="molecule type" value="Genomic_DNA"/>
</dbReference>
<dbReference type="InterPro" id="IPR014746">
    <property type="entry name" value="Gln_synth/guanido_kin_cat_dom"/>
</dbReference>
<keyword evidence="2 4" id="KW-0547">Nucleotide-binding</keyword>
<protein>
    <recommendedName>
        <fullName evidence="4">Putative glutamate--cysteine ligase 2</fullName>
        <ecNumber evidence="4">6.3.2.2</ecNumber>
    </recommendedName>
    <alternativeName>
        <fullName evidence="4">Gamma-glutamylcysteine synthetase 2</fullName>
        <shortName evidence="4">GCS 2</shortName>
        <shortName evidence="4">Gamma-GCS 2</shortName>
    </alternativeName>
</protein>
<name>A0A1M4X589_LOKAT</name>
<evidence type="ECO:0000256" key="3">
    <source>
        <dbReference type="ARBA" id="ARBA00022840"/>
    </source>
</evidence>
<dbReference type="InterPro" id="IPR011793">
    <property type="entry name" value="YbdK"/>
</dbReference>
<sequence>MTTAPAFTIGIEEEYLLVVPESGALRTAPEKLLEDLKEALGDQVSTEFLGCQVEVGTGVCATVADARADLSRLRGAVARIARGHGLAPIAASCHPWGNWSDQERTEKPRYDKLDTDLGAVARRMLIGGMHVHVGIEDRDTRIAVMNSLTPWLPVLLALSASSPFWQGEDTGLASWRVSVFDSMPRTGLPPRLADWAAFEATTGTLVELGIIEDASKIWWDLRPSAAFPTLEARICDVSPRIDEALMLAALVQALARMIWRGMSRDEPVPDPLVLSENRWRAQRYGTAEGLIAGDPARIVPMKLVVDDMLNRLAPDLDHFQSASDAEKARGVVTGGTSAARQRGIRDMALEQGASDREALVQVVTSLIDAFDS</sequence>
<dbReference type="EC" id="6.3.2.2" evidence="4"/>
<dbReference type="Gene3D" id="3.30.590.20">
    <property type="match status" value="1"/>
</dbReference>
<dbReference type="GO" id="GO:0042398">
    <property type="term" value="P:modified amino acid biosynthetic process"/>
    <property type="evidence" value="ECO:0007669"/>
    <property type="project" value="InterPro"/>
</dbReference>
<dbReference type="PANTHER" id="PTHR36510">
    <property type="entry name" value="GLUTAMATE--CYSTEINE LIGASE 2-RELATED"/>
    <property type="match status" value="1"/>
</dbReference>
<dbReference type="InterPro" id="IPR006336">
    <property type="entry name" value="GCS2"/>
</dbReference>
<evidence type="ECO:0000256" key="4">
    <source>
        <dbReference type="HAMAP-Rule" id="MF_01609"/>
    </source>
</evidence>
<dbReference type="SUPFAM" id="SSF55931">
    <property type="entry name" value="Glutamine synthetase/guanido kinase"/>
    <property type="match status" value="1"/>
</dbReference>
<dbReference type="OrthoDB" id="9769628at2"/>
<dbReference type="HAMAP" id="MF_01609">
    <property type="entry name" value="Glu_cys_ligase_2"/>
    <property type="match status" value="1"/>
</dbReference>
<evidence type="ECO:0000313" key="5">
    <source>
        <dbReference type="EMBL" id="SHE88678.1"/>
    </source>
</evidence>
<dbReference type="InterPro" id="IPR050141">
    <property type="entry name" value="GCL_type2/YbdK_subfam"/>
</dbReference>
<dbReference type="PANTHER" id="PTHR36510:SF1">
    <property type="entry name" value="GLUTAMATE--CYSTEINE LIGASE 2-RELATED"/>
    <property type="match status" value="1"/>
</dbReference>
<evidence type="ECO:0000256" key="1">
    <source>
        <dbReference type="ARBA" id="ARBA00022598"/>
    </source>
</evidence>
<dbReference type="Proteomes" id="UP000183987">
    <property type="component" value="Unassembled WGS sequence"/>
</dbReference>
<keyword evidence="3 4" id="KW-0067">ATP-binding</keyword>
<dbReference type="GO" id="GO:0005524">
    <property type="term" value="F:ATP binding"/>
    <property type="evidence" value="ECO:0007669"/>
    <property type="project" value="UniProtKB-KW"/>
</dbReference>
<keyword evidence="6" id="KW-1185">Reference proteome</keyword>
<dbReference type="STRING" id="366533.SAMN05444339_102349"/>
<accession>A0A1M4X589</accession>
<comment type="catalytic activity">
    <reaction evidence="4">
        <text>L-cysteine + L-glutamate + ATP = gamma-L-glutamyl-L-cysteine + ADP + phosphate + H(+)</text>
        <dbReference type="Rhea" id="RHEA:13285"/>
        <dbReference type="ChEBI" id="CHEBI:15378"/>
        <dbReference type="ChEBI" id="CHEBI:29985"/>
        <dbReference type="ChEBI" id="CHEBI:30616"/>
        <dbReference type="ChEBI" id="CHEBI:35235"/>
        <dbReference type="ChEBI" id="CHEBI:43474"/>
        <dbReference type="ChEBI" id="CHEBI:58173"/>
        <dbReference type="ChEBI" id="CHEBI:456216"/>
        <dbReference type="EC" id="6.3.2.2"/>
    </reaction>
</comment>